<feature type="domain" description="Right handed beta helix" evidence="1">
    <location>
        <begin position="52"/>
        <end position="231"/>
    </location>
</feature>
<dbReference type="SMART" id="SM00710">
    <property type="entry name" value="PbH1"/>
    <property type="match status" value="9"/>
</dbReference>
<dbReference type="SUPFAM" id="SSF51126">
    <property type="entry name" value="Pectin lyase-like"/>
    <property type="match status" value="2"/>
</dbReference>
<organism evidence="2">
    <name type="scientific">marine metagenome</name>
    <dbReference type="NCBI Taxonomy" id="408172"/>
    <lineage>
        <taxon>unclassified sequences</taxon>
        <taxon>metagenomes</taxon>
        <taxon>ecological metagenomes</taxon>
    </lineage>
</organism>
<dbReference type="InterPro" id="IPR039448">
    <property type="entry name" value="Beta_helix"/>
</dbReference>
<name>A0A382FDD7_9ZZZZ</name>
<dbReference type="PANTHER" id="PTHR11319:SF35">
    <property type="entry name" value="OUTER MEMBRANE PROTEIN PMPC-RELATED"/>
    <property type="match status" value="1"/>
</dbReference>
<dbReference type="AlphaFoldDB" id="A0A382FDD7"/>
<protein>
    <recommendedName>
        <fullName evidence="1">Right handed beta helix domain-containing protein</fullName>
    </recommendedName>
</protein>
<feature type="non-terminal residue" evidence="2">
    <location>
        <position position="531"/>
    </location>
</feature>
<evidence type="ECO:0000313" key="2">
    <source>
        <dbReference type="EMBL" id="SVB60127.1"/>
    </source>
</evidence>
<dbReference type="Pfam" id="PF13229">
    <property type="entry name" value="Beta_helix"/>
    <property type="match status" value="1"/>
</dbReference>
<reference evidence="2" key="1">
    <citation type="submission" date="2018-05" db="EMBL/GenBank/DDBJ databases">
        <authorList>
            <person name="Lanie J.A."/>
            <person name="Ng W.-L."/>
            <person name="Kazmierczak K.M."/>
            <person name="Andrzejewski T.M."/>
            <person name="Davidsen T.M."/>
            <person name="Wayne K.J."/>
            <person name="Tettelin H."/>
            <person name="Glass J.I."/>
            <person name="Rusch D."/>
            <person name="Podicherti R."/>
            <person name="Tsui H.-C.T."/>
            <person name="Winkler M.E."/>
        </authorList>
    </citation>
    <scope>NUCLEOTIDE SEQUENCE</scope>
</reference>
<accession>A0A382FDD7</accession>
<dbReference type="Gene3D" id="2.160.20.10">
    <property type="entry name" value="Single-stranded right-handed beta-helix, Pectin lyase-like"/>
    <property type="match status" value="2"/>
</dbReference>
<feature type="non-terminal residue" evidence="2">
    <location>
        <position position="1"/>
    </location>
</feature>
<dbReference type="InterPro" id="IPR011050">
    <property type="entry name" value="Pectin_lyase_fold/virulence"/>
</dbReference>
<proteinExistence type="predicted"/>
<dbReference type="InterPro" id="IPR006626">
    <property type="entry name" value="PbH1"/>
</dbReference>
<dbReference type="InterPro" id="IPR012334">
    <property type="entry name" value="Pectin_lyas_fold"/>
</dbReference>
<evidence type="ECO:0000259" key="1">
    <source>
        <dbReference type="Pfam" id="PF13229"/>
    </source>
</evidence>
<dbReference type="PANTHER" id="PTHR11319">
    <property type="entry name" value="G PROTEIN-COUPLED RECEPTOR-RELATED"/>
    <property type="match status" value="1"/>
</dbReference>
<sequence length="531" mass="54831">NIKVVGADRETTTIDGDSTGIAVMINNTTSSSLLDGFTIQNGSGSSGFINGAGVYCDNCVTMLKDLTVTGNIQDQSGDGSGIYSIQGNVTIENVSVTNNTGYFGAIGILVGSTATLNNVTISDNINSGNGGGLYINQSSTVTISNSEISSNTASSSGGGIFIVESDVTMDDLIIEDNIAETGGGIHITNQSNVVMSNLIVDGNEATLTAGGIYAWGNVTYVLMNSLVTNNTANQAGGIFQGYSIVPLIDNCTIAGNTAIEYGGGLVSANLLENDNAIVNETAITGNSAPMGSQLYIASYPGTWDEGSLPRVTLSYSNIEQDDETDYHESESGVADWASGNIDVDPMFVDSANGNYHLLASSMLINAGHPDSTDSDGSRADIGAYPYLNSYSGPTWYITESGNDTTATGASGDPFSSIQAGINFSSESDSVTVAAGTYVENINFRGRNIKLVGEDRETTIIDGNQNGTVIIIPTGGDGATVKNFTIKNGTGSEAEYGVSGGGIIVESLSTLDNLIIEQNSVEYSGGGIYFEG</sequence>
<gene>
    <name evidence="2" type="ORF">METZ01_LOCUS212981</name>
</gene>
<dbReference type="EMBL" id="UINC01048959">
    <property type="protein sequence ID" value="SVB60127.1"/>
    <property type="molecule type" value="Genomic_DNA"/>
</dbReference>